<reference evidence="1" key="1">
    <citation type="submission" date="2021-11" db="EMBL/GenBank/DDBJ databases">
        <title>Isoprene-degrading acetogen.</title>
        <authorList>
            <person name="Yang Y."/>
            <person name="Jin H."/>
            <person name="Yan J."/>
        </authorList>
    </citation>
    <scope>NUCLEOTIDE SEQUENCE</scope>
    <source>
        <strain evidence="1">Berkeley</strain>
    </source>
</reference>
<name>A0ABY6HHT1_9FIRM</name>
<dbReference type="RefSeq" id="WP_228880656.1">
    <property type="nucleotide sequence ID" value="NZ_CABIIK010000024.1"/>
</dbReference>
<organism evidence="1 2">
    <name type="scientific">Acetobacterium wieringae</name>
    <dbReference type="NCBI Taxonomy" id="52694"/>
    <lineage>
        <taxon>Bacteria</taxon>
        <taxon>Bacillati</taxon>
        <taxon>Bacillota</taxon>
        <taxon>Clostridia</taxon>
        <taxon>Eubacteriales</taxon>
        <taxon>Eubacteriaceae</taxon>
        <taxon>Acetobacterium</taxon>
    </lineage>
</organism>
<sequence>MQVNFIVEVTSFYRLVKHQHLGTNAQLLWFHLFCLWNEAGFPDWLQVDMLRMMSMIQVNNKNTLIRARAELLEAGLLLSRRGVNRQPNLYQLQPVPRQSGCGMPKNNGFEASCGAQTVPPVVPQTTQETTLETGHLFKPDQTKPTVQKEKSAFGQYGNVLLTGAELDKLQEQFPETWEEWIRRLDTGKEAKGYQYVSDYAAILNWFEKDENDARDKAFAELMKETQLLLG</sequence>
<keyword evidence="2" id="KW-1185">Reference proteome</keyword>
<evidence type="ECO:0000313" key="2">
    <source>
        <dbReference type="Proteomes" id="UP001163550"/>
    </source>
</evidence>
<evidence type="ECO:0000313" key="1">
    <source>
        <dbReference type="EMBL" id="UYO64102.1"/>
    </source>
</evidence>
<evidence type="ECO:0008006" key="3">
    <source>
        <dbReference type="Google" id="ProtNLM"/>
    </source>
</evidence>
<dbReference type="Proteomes" id="UP001163550">
    <property type="component" value="Chromosome"/>
</dbReference>
<protein>
    <recommendedName>
        <fullName evidence="3">Helix-turn-helix domain-containing protein</fullName>
    </recommendedName>
</protein>
<accession>A0ABY6HHT1</accession>
<proteinExistence type="predicted"/>
<dbReference type="EMBL" id="CP087994">
    <property type="protein sequence ID" value="UYO64102.1"/>
    <property type="molecule type" value="Genomic_DNA"/>
</dbReference>
<gene>
    <name evidence="1" type="ORF">LNN31_06725</name>
</gene>